<dbReference type="EMBL" id="AP003843">
    <property type="protein sequence ID" value="BAC24849.1"/>
    <property type="molecule type" value="Genomic_DNA"/>
</dbReference>
<dbReference type="Proteomes" id="UP000000763">
    <property type="component" value="Chromosome 7"/>
</dbReference>
<accession>Q8H585</accession>
<keyword evidence="1" id="KW-0812">Transmembrane</keyword>
<dbReference type="EMBL" id="AP004670">
    <property type="protein sequence ID" value="BAD30792.1"/>
    <property type="molecule type" value="Genomic_DNA"/>
</dbReference>
<keyword evidence="1" id="KW-0472">Membrane</keyword>
<reference evidence="3" key="2">
    <citation type="submission" date="2002-01" db="EMBL/GenBank/DDBJ databases">
        <title>Oryza sativa nipponbare(GA3) genomic DNA, chromosome 7, PAC clone:P0496D04.</title>
        <authorList>
            <person name="Sasaki T."/>
            <person name="Matsumoto T."/>
            <person name="Yamamoto K."/>
        </authorList>
    </citation>
    <scope>NUCLEOTIDE SEQUENCE</scope>
</reference>
<keyword evidence="1" id="KW-1133">Transmembrane helix</keyword>
<evidence type="ECO:0000256" key="1">
    <source>
        <dbReference type="SAM" id="Phobius"/>
    </source>
</evidence>
<sequence length="127" mass="14246">MSDRPKLHFLAKVAARLSLILAIMMLEIPFIQMAAGLSALVFAPILMVITLIILGCIWWWSEPEIVCRFRLFLSPLPTMCEEPKKSNFRLSSCLSIGFIFFSTMLPHEEHDTAHNGATLLESVAKGL</sequence>
<evidence type="ECO:0000313" key="2">
    <source>
        <dbReference type="EMBL" id="BAC24849.1"/>
    </source>
</evidence>
<evidence type="ECO:0000313" key="3">
    <source>
        <dbReference type="EMBL" id="BAD30792.1"/>
    </source>
</evidence>
<reference evidence="2" key="1">
    <citation type="submission" date="2001-07" db="EMBL/GenBank/DDBJ databases">
        <title>Oryza sativa nipponbare(GA3) genomic DNA, chromosome 7, BAC clone:OJ1656_E11.</title>
        <authorList>
            <person name="Sasaki T."/>
            <person name="Matsumoto T."/>
            <person name="Yamamoto K."/>
        </authorList>
    </citation>
    <scope>NUCLEOTIDE SEQUENCE</scope>
</reference>
<name>Q8H585_ORYSJ</name>
<reference evidence="4" key="3">
    <citation type="journal article" date="2005" name="Nature">
        <title>The map-based sequence of the rice genome.</title>
        <authorList>
            <consortium name="International rice genome sequencing project (IRGSP)"/>
            <person name="Matsumoto T."/>
            <person name="Wu J."/>
            <person name="Kanamori H."/>
            <person name="Katayose Y."/>
            <person name="Fujisawa M."/>
            <person name="Namiki N."/>
            <person name="Mizuno H."/>
            <person name="Yamamoto K."/>
            <person name="Antonio B.A."/>
            <person name="Baba T."/>
            <person name="Sakata K."/>
            <person name="Nagamura Y."/>
            <person name="Aoki H."/>
            <person name="Arikawa K."/>
            <person name="Arita K."/>
            <person name="Bito T."/>
            <person name="Chiden Y."/>
            <person name="Fujitsuka N."/>
            <person name="Fukunaka R."/>
            <person name="Hamada M."/>
            <person name="Harada C."/>
            <person name="Hayashi A."/>
            <person name="Hijishita S."/>
            <person name="Honda M."/>
            <person name="Hosokawa S."/>
            <person name="Ichikawa Y."/>
            <person name="Idonuma A."/>
            <person name="Iijima M."/>
            <person name="Ikeda M."/>
            <person name="Ikeno M."/>
            <person name="Ito K."/>
            <person name="Ito S."/>
            <person name="Ito T."/>
            <person name="Ito Y."/>
            <person name="Ito Y."/>
            <person name="Iwabuchi A."/>
            <person name="Kamiya K."/>
            <person name="Karasawa W."/>
            <person name="Kurita K."/>
            <person name="Katagiri S."/>
            <person name="Kikuta A."/>
            <person name="Kobayashi H."/>
            <person name="Kobayashi N."/>
            <person name="Machita K."/>
            <person name="Maehara T."/>
            <person name="Masukawa M."/>
            <person name="Mizubayashi T."/>
            <person name="Mukai Y."/>
            <person name="Nagasaki H."/>
            <person name="Nagata Y."/>
            <person name="Naito S."/>
            <person name="Nakashima M."/>
            <person name="Nakama Y."/>
            <person name="Nakamichi Y."/>
            <person name="Nakamura M."/>
            <person name="Meguro A."/>
            <person name="Negishi M."/>
            <person name="Ohta I."/>
            <person name="Ohta T."/>
            <person name="Okamoto M."/>
            <person name="Ono N."/>
            <person name="Saji S."/>
            <person name="Sakaguchi M."/>
            <person name="Sakai K."/>
            <person name="Shibata M."/>
            <person name="Shimokawa T."/>
            <person name="Song J."/>
            <person name="Takazaki Y."/>
            <person name="Terasawa K."/>
            <person name="Tsugane M."/>
            <person name="Tsuji K."/>
            <person name="Ueda S."/>
            <person name="Waki K."/>
            <person name="Yamagata H."/>
            <person name="Yamamoto M."/>
            <person name="Yamamoto S."/>
            <person name="Yamane H."/>
            <person name="Yoshiki S."/>
            <person name="Yoshihara R."/>
            <person name="Yukawa K."/>
            <person name="Zhong H."/>
            <person name="Yano M."/>
            <person name="Yuan Q."/>
            <person name="Ouyang S."/>
            <person name="Liu J."/>
            <person name="Jones K.M."/>
            <person name="Gansberger K."/>
            <person name="Moffat K."/>
            <person name="Hill J."/>
            <person name="Bera J."/>
            <person name="Fadrosh D."/>
            <person name="Jin S."/>
            <person name="Johri S."/>
            <person name="Kim M."/>
            <person name="Overton L."/>
            <person name="Reardon M."/>
            <person name="Tsitrin T."/>
            <person name="Vuong H."/>
            <person name="Weaver B."/>
            <person name="Ciecko A."/>
            <person name="Tallon L."/>
            <person name="Jackson J."/>
            <person name="Pai G."/>
            <person name="Aken S.V."/>
            <person name="Utterback T."/>
            <person name="Reidmuller S."/>
            <person name="Feldblyum T."/>
            <person name="Hsiao J."/>
            <person name="Zismann V."/>
            <person name="Iobst S."/>
            <person name="de Vazeille A.R."/>
            <person name="Buell C.R."/>
            <person name="Ying K."/>
            <person name="Li Y."/>
            <person name="Lu T."/>
            <person name="Huang Y."/>
            <person name="Zhao Q."/>
            <person name="Feng Q."/>
            <person name="Zhang L."/>
            <person name="Zhu J."/>
            <person name="Weng Q."/>
            <person name="Mu J."/>
            <person name="Lu Y."/>
            <person name="Fan D."/>
            <person name="Liu Y."/>
            <person name="Guan J."/>
            <person name="Zhang Y."/>
            <person name="Yu S."/>
            <person name="Liu X."/>
            <person name="Zhang Y."/>
            <person name="Hong G."/>
            <person name="Han B."/>
            <person name="Choisne N."/>
            <person name="Demange N."/>
            <person name="Orjeda G."/>
            <person name="Samain S."/>
            <person name="Cattolico L."/>
            <person name="Pelletier E."/>
            <person name="Couloux A."/>
            <person name="Segurens B."/>
            <person name="Wincker P."/>
            <person name="D'Hont A."/>
            <person name="Scarpelli C."/>
            <person name="Weissenbach J."/>
            <person name="Salanoubat M."/>
            <person name="Quetier F."/>
            <person name="Yu Y."/>
            <person name="Kim H.R."/>
            <person name="Rambo T."/>
            <person name="Currie J."/>
            <person name="Collura K."/>
            <person name="Luo M."/>
            <person name="Yang T."/>
            <person name="Ammiraju J.S.S."/>
            <person name="Engler F."/>
            <person name="Soderlund C."/>
            <person name="Wing R.A."/>
            <person name="Palmer L.E."/>
            <person name="de la Bastide M."/>
            <person name="Spiegel L."/>
            <person name="Nascimento L."/>
            <person name="Zutavern T."/>
            <person name="O'Shaughnessy A."/>
            <person name="Dike S."/>
            <person name="Dedhia N."/>
            <person name="Preston R."/>
            <person name="Balija V."/>
            <person name="McCombie W.R."/>
            <person name="Chow T."/>
            <person name="Chen H."/>
            <person name="Chung M."/>
            <person name="Chen C."/>
            <person name="Shaw J."/>
            <person name="Wu H."/>
            <person name="Hsiao K."/>
            <person name="Chao Y."/>
            <person name="Chu M."/>
            <person name="Cheng C."/>
            <person name="Hour A."/>
            <person name="Lee P."/>
            <person name="Lin S."/>
            <person name="Lin Y."/>
            <person name="Liou J."/>
            <person name="Liu S."/>
            <person name="Hsing Y."/>
            <person name="Raghuvanshi S."/>
            <person name="Mohanty A."/>
            <person name="Bharti A.K."/>
            <person name="Gaur A."/>
            <person name="Gupta V."/>
            <person name="Kumar D."/>
            <person name="Ravi V."/>
            <person name="Vij S."/>
            <person name="Kapur A."/>
            <person name="Khurana P."/>
            <person name="Khurana P."/>
            <person name="Khurana J.P."/>
            <person name="Tyagi A.K."/>
            <person name="Gaikwad K."/>
            <person name="Singh A."/>
            <person name="Dalal V."/>
            <person name="Srivastava S."/>
            <person name="Dixit A."/>
            <person name="Pal A.K."/>
            <person name="Ghazi I.A."/>
            <person name="Yadav M."/>
            <person name="Pandit A."/>
            <person name="Bhargava A."/>
            <person name="Sureshbabu K."/>
            <person name="Batra K."/>
            <person name="Sharma T.R."/>
            <person name="Mohapatra T."/>
            <person name="Singh N.K."/>
            <person name="Messing J."/>
            <person name="Nelson A.B."/>
            <person name="Fuks G."/>
            <person name="Kavchok S."/>
            <person name="Keizer G."/>
            <person name="Linton E."/>
            <person name="Llaca V."/>
            <person name="Song R."/>
            <person name="Tanyolac B."/>
            <person name="Young S."/>
            <person name="Ho-Il K."/>
            <person name="Hahn J.H."/>
            <person name="Sangsakoo G."/>
            <person name="Vanavichit A."/>
            <person name="de Mattos Luiz.A.T."/>
            <person name="Zimmer P.D."/>
            <person name="Malone G."/>
            <person name="Dellagostin O."/>
            <person name="de Oliveira A.C."/>
            <person name="Bevan M."/>
            <person name="Bancroft I."/>
            <person name="Minx P."/>
            <person name="Cordum H."/>
            <person name="Wilson R."/>
            <person name="Cheng Z."/>
            <person name="Jin W."/>
            <person name="Jiang J."/>
            <person name="Leong S.A."/>
            <person name="Iwama H."/>
            <person name="Gojobori T."/>
            <person name="Itoh T."/>
            <person name="Niimura Y."/>
            <person name="Fujii Y."/>
            <person name="Habara T."/>
            <person name="Sakai H."/>
            <person name="Sato Y."/>
            <person name="Wilson G."/>
            <person name="Kumar K."/>
            <person name="McCouch S."/>
            <person name="Juretic N."/>
            <person name="Hoen D."/>
            <person name="Wright S."/>
            <person name="Bruskiewich R."/>
            <person name="Bureau T."/>
            <person name="Miyao A."/>
            <person name="Hirochika H."/>
            <person name="Nishikawa T."/>
            <person name="Kadowaki K."/>
            <person name="Sugiura M."/>
            <person name="Burr B."/>
            <person name="Sasaki T."/>
        </authorList>
    </citation>
    <scope>NUCLEOTIDE SEQUENCE [LARGE SCALE GENOMIC DNA]</scope>
    <source>
        <strain evidence="4">cv. Nipponbare</strain>
    </source>
</reference>
<evidence type="ECO:0000313" key="4">
    <source>
        <dbReference type="Proteomes" id="UP000000763"/>
    </source>
</evidence>
<feature type="transmembrane region" description="Helical" evidence="1">
    <location>
        <begin position="37"/>
        <end position="60"/>
    </location>
</feature>
<organism evidence="2 4">
    <name type="scientific">Oryza sativa subsp. japonica</name>
    <name type="common">Rice</name>
    <dbReference type="NCBI Taxonomy" id="39947"/>
    <lineage>
        <taxon>Eukaryota</taxon>
        <taxon>Viridiplantae</taxon>
        <taxon>Streptophyta</taxon>
        <taxon>Embryophyta</taxon>
        <taxon>Tracheophyta</taxon>
        <taxon>Spermatophyta</taxon>
        <taxon>Magnoliopsida</taxon>
        <taxon>Liliopsida</taxon>
        <taxon>Poales</taxon>
        <taxon>Poaceae</taxon>
        <taxon>BOP clade</taxon>
        <taxon>Oryzoideae</taxon>
        <taxon>Oryzeae</taxon>
        <taxon>Oryzinae</taxon>
        <taxon>Oryza</taxon>
        <taxon>Oryza sativa</taxon>
    </lineage>
</organism>
<proteinExistence type="predicted"/>
<gene>
    <name evidence="2" type="primary">OJ1656_E11.112</name>
    <name evidence="3" type="ORF">P0496D04.52</name>
</gene>
<protein>
    <submittedName>
        <fullName evidence="2">Uncharacterized protein</fullName>
    </submittedName>
</protein>
<feature type="transmembrane region" description="Helical" evidence="1">
    <location>
        <begin position="9"/>
        <end position="31"/>
    </location>
</feature>
<reference evidence="4" key="4">
    <citation type="journal article" date="2008" name="Nucleic Acids Res.">
        <title>The rice annotation project database (RAP-DB): 2008 update.</title>
        <authorList>
            <consortium name="The rice annotation project (RAP)"/>
        </authorList>
    </citation>
    <scope>GENOME REANNOTATION</scope>
    <source>
        <strain evidence="4">cv. Nipponbare</strain>
    </source>
</reference>
<dbReference type="AlphaFoldDB" id="Q8H585"/>